<evidence type="ECO:0000256" key="1">
    <source>
        <dbReference type="SAM" id="MobiDB-lite"/>
    </source>
</evidence>
<protein>
    <recommendedName>
        <fullName evidence="5">Tetratricopeptide repeat-containing protein</fullName>
    </recommendedName>
</protein>
<sequence length="333" mass="37046">MIVIYRVLLCFLTILGASCASGPKSINVSTLEEDQEDDDEGKDSNSKSAAYSGKVSANNKLLTFSITNSPLSSFQVDRRKAAELSNELESDLKRATAKEKRELVALMGLKRLAGADLQVVFNIARKIILNELKIDISRSIPESAMLELALTAIQKRNFSMADHWLGEISGSRNKRVLAAADTARGMIELLSDRLPEALYYWNEALKHFRNFEPARLNIGFFALKYGDFETAKKMLGNMQNDWFALTGVLQAERLANRPKKVDSLCDRVKSKKKTYKPALFSCALNTYQGLGQLDKAKEELSKVAQVDGPPTEVDEKAFIVIGRIEEEKGSKAK</sequence>
<evidence type="ECO:0000313" key="4">
    <source>
        <dbReference type="Proteomes" id="UP000192907"/>
    </source>
</evidence>
<evidence type="ECO:0008006" key="5">
    <source>
        <dbReference type="Google" id="ProtNLM"/>
    </source>
</evidence>
<dbReference type="OrthoDB" id="9977635at2"/>
<dbReference type="InterPro" id="IPR011990">
    <property type="entry name" value="TPR-like_helical_dom_sf"/>
</dbReference>
<dbReference type="Gene3D" id="1.25.40.10">
    <property type="entry name" value="Tetratricopeptide repeat domain"/>
    <property type="match status" value="1"/>
</dbReference>
<feature type="compositionally biased region" description="Acidic residues" evidence="1">
    <location>
        <begin position="31"/>
        <end position="41"/>
    </location>
</feature>
<dbReference type="Proteomes" id="UP000192907">
    <property type="component" value="Unassembled WGS sequence"/>
</dbReference>
<dbReference type="PROSITE" id="PS51257">
    <property type="entry name" value="PROKAR_LIPOPROTEIN"/>
    <property type="match status" value="1"/>
</dbReference>
<feature type="chain" id="PRO_5011008499" description="Tetratricopeptide repeat-containing protein" evidence="2">
    <location>
        <begin position="21"/>
        <end position="333"/>
    </location>
</feature>
<accession>A0A1Y6CNG5</accession>
<feature type="region of interest" description="Disordered" evidence="1">
    <location>
        <begin position="30"/>
        <end position="51"/>
    </location>
</feature>
<dbReference type="STRING" id="1513793.SAMN06296036_12156"/>
<dbReference type="AlphaFoldDB" id="A0A1Y6CNG5"/>
<keyword evidence="2" id="KW-0732">Signal</keyword>
<organism evidence="3 4">
    <name type="scientific">Pseudobacteriovorax antillogorgiicola</name>
    <dbReference type="NCBI Taxonomy" id="1513793"/>
    <lineage>
        <taxon>Bacteria</taxon>
        <taxon>Pseudomonadati</taxon>
        <taxon>Bdellovibrionota</taxon>
        <taxon>Oligoflexia</taxon>
        <taxon>Oligoflexales</taxon>
        <taxon>Pseudobacteriovoracaceae</taxon>
        <taxon>Pseudobacteriovorax</taxon>
    </lineage>
</organism>
<evidence type="ECO:0000256" key="2">
    <source>
        <dbReference type="SAM" id="SignalP"/>
    </source>
</evidence>
<evidence type="ECO:0000313" key="3">
    <source>
        <dbReference type="EMBL" id="SMF62299.1"/>
    </source>
</evidence>
<name>A0A1Y6CNG5_9BACT</name>
<gene>
    <name evidence="3" type="ORF">SAMN06296036_12156</name>
</gene>
<dbReference type="RefSeq" id="WP_132323118.1">
    <property type="nucleotide sequence ID" value="NZ_FWZT01000021.1"/>
</dbReference>
<reference evidence="4" key="1">
    <citation type="submission" date="2017-04" db="EMBL/GenBank/DDBJ databases">
        <authorList>
            <person name="Varghese N."/>
            <person name="Submissions S."/>
        </authorList>
    </citation>
    <scope>NUCLEOTIDE SEQUENCE [LARGE SCALE GENOMIC DNA]</scope>
    <source>
        <strain evidence="4">RKEM611</strain>
    </source>
</reference>
<dbReference type="EMBL" id="FWZT01000021">
    <property type="protein sequence ID" value="SMF62299.1"/>
    <property type="molecule type" value="Genomic_DNA"/>
</dbReference>
<proteinExistence type="predicted"/>
<feature type="signal peptide" evidence="2">
    <location>
        <begin position="1"/>
        <end position="20"/>
    </location>
</feature>
<keyword evidence="4" id="KW-1185">Reference proteome</keyword>
<dbReference type="SUPFAM" id="SSF48452">
    <property type="entry name" value="TPR-like"/>
    <property type="match status" value="1"/>
</dbReference>